<name>A0A6J6C3X8_9ZZZZ</name>
<protein>
    <submittedName>
        <fullName evidence="1">Unannotated protein</fullName>
    </submittedName>
</protein>
<dbReference type="PROSITE" id="PS01125">
    <property type="entry name" value="ROK"/>
    <property type="match status" value="1"/>
</dbReference>
<evidence type="ECO:0000313" key="1">
    <source>
        <dbReference type="EMBL" id="CAB4545299.1"/>
    </source>
</evidence>
<dbReference type="Gene3D" id="3.30.420.40">
    <property type="match status" value="2"/>
</dbReference>
<dbReference type="AlphaFoldDB" id="A0A6J6C3X8"/>
<dbReference type="SUPFAM" id="SSF53067">
    <property type="entry name" value="Actin-like ATPase domain"/>
    <property type="match status" value="1"/>
</dbReference>
<organism evidence="1">
    <name type="scientific">freshwater metagenome</name>
    <dbReference type="NCBI Taxonomy" id="449393"/>
    <lineage>
        <taxon>unclassified sequences</taxon>
        <taxon>metagenomes</taxon>
        <taxon>ecological metagenomes</taxon>
    </lineage>
</organism>
<dbReference type="InterPro" id="IPR043129">
    <property type="entry name" value="ATPase_NBD"/>
</dbReference>
<dbReference type="InterPro" id="IPR000600">
    <property type="entry name" value="ROK"/>
</dbReference>
<proteinExistence type="predicted"/>
<sequence length="212" mass="21702">MIENDANAAAWGEARFGAGRGKRHMLMLTVGTGIGGGIVVNGELYRGAFGVAAEIGHIRVVPEGHLCGCGARGCFEQYGSGNALMRHAREAIAASPDIARNLLSRGDGTIQGLTGKDITEAARDGDAVALAAFNTTGQWLGAGIATLSVVLDPECVVIGGGVIDAGEILLEPTRKALEQSMPFAGKHPYPEIIAAQLGNEAGLVGVADLARS</sequence>
<gene>
    <name evidence="1" type="ORF">UFOPK1410_00928</name>
</gene>
<dbReference type="PANTHER" id="PTHR18964">
    <property type="entry name" value="ROK (REPRESSOR, ORF, KINASE) FAMILY"/>
    <property type="match status" value="1"/>
</dbReference>
<dbReference type="EMBL" id="CAEZSH010000136">
    <property type="protein sequence ID" value="CAB4545299.1"/>
    <property type="molecule type" value="Genomic_DNA"/>
</dbReference>
<accession>A0A6J6C3X8</accession>
<reference evidence="1" key="1">
    <citation type="submission" date="2020-05" db="EMBL/GenBank/DDBJ databases">
        <authorList>
            <person name="Chiriac C."/>
            <person name="Salcher M."/>
            <person name="Ghai R."/>
            <person name="Kavagutti S V."/>
        </authorList>
    </citation>
    <scope>NUCLEOTIDE SEQUENCE</scope>
</reference>
<dbReference type="Pfam" id="PF00480">
    <property type="entry name" value="ROK"/>
    <property type="match status" value="1"/>
</dbReference>
<dbReference type="PANTHER" id="PTHR18964:SF173">
    <property type="entry name" value="GLUCOKINASE"/>
    <property type="match status" value="1"/>
</dbReference>
<dbReference type="InterPro" id="IPR049874">
    <property type="entry name" value="ROK_cs"/>
</dbReference>